<dbReference type="EMBL" id="MU154730">
    <property type="protein sequence ID" value="KAF9488134.1"/>
    <property type="molecule type" value="Genomic_DNA"/>
</dbReference>
<dbReference type="Proteomes" id="UP000807025">
    <property type="component" value="Unassembled WGS sequence"/>
</dbReference>
<dbReference type="OrthoDB" id="3270319at2759"/>
<proteinExistence type="predicted"/>
<evidence type="ECO:0000313" key="2">
    <source>
        <dbReference type="Proteomes" id="UP000807025"/>
    </source>
</evidence>
<organism evidence="1 2">
    <name type="scientific">Pleurotus eryngii</name>
    <name type="common">Boletus of the steppes</name>
    <dbReference type="NCBI Taxonomy" id="5323"/>
    <lineage>
        <taxon>Eukaryota</taxon>
        <taxon>Fungi</taxon>
        <taxon>Dikarya</taxon>
        <taxon>Basidiomycota</taxon>
        <taxon>Agaricomycotina</taxon>
        <taxon>Agaricomycetes</taxon>
        <taxon>Agaricomycetidae</taxon>
        <taxon>Agaricales</taxon>
        <taxon>Pleurotineae</taxon>
        <taxon>Pleurotaceae</taxon>
        <taxon>Pleurotus</taxon>
    </lineage>
</organism>
<accession>A0A9P5ZI20</accession>
<protein>
    <submittedName>
        <fullName evidence="1">Uncharacterized protein</fullName>
    </submittedName>
</protein>
<keyword evidence="2" id="KW-1185">Reference proteome</keyword>
<name>A0A9P5ZI20_PLEER</name>
<comment type="caution">
    <text evidence="1">The sequence shown here is derived from an EMBL/GenBank/DDBJ whole genome shotgun (WGS) entry which is preliminary data.</text>
</comment>
<sequence length="468" mass="51838">MCDLGIPRILNKSWVPANLTPTQAAQLHHFIMKVCCKPNTDKADFAHSSTDSVAERNIYKEFFLKISRKINSLLELAMVEHGAHPQEILQTSDTDDFPMPNQLSNLALVPVMITQWARTCNLIDKKVEHMSKLMAPLKAAIKEKDDIMGCWLPGYQLDAEENLNLLQTTVDNMLKTPEDAKTDAVSSKKPDTEERVKRVCVVGQQLWISQGDLSNKEEVDRTMQEIITHLEMCFGEDDVAPYVLRTIDNDFTLSSNLGVKGMAMKSYEELTISLGFTDGPWQIIDPEEELKDSPSEVNNANEAWATMQPTAAAYSTATVQPAAAASTTSYALPLPWATGQTAALLLQGFQVGGPGFEEQWLLWHQLAGTGAIVSKMWTPEMTDTSPPRTLLADGVGVGQTAQVMAAIAFIQQVYLIERQIKKGNTTVRRPPIIKNAEWFMGGNNKLQPSHFLLSPNGFPSSTASFKRQ</sequence>
<reference evidence="1" key="1">
    <citation type="submission" date="2020-11" db="EMBL/GenBank/DDBJ databases">
        <authorList>
            <consortium name="DOE Joint Genome Institute"/>
            <person name="Ahrendt S."/>
            <person name="Riley R."/>
            <person name="Andreopoulos W."/>
            <person name="Labutti K."/>
            <person name="Pangilinan J."/>
            <person name="Ruiz-Duenas F.J."/>
            <person name="Barrasa J.M."/>
            <person name="Sanchez-Garcia M."/>
            <person name="Camarero S."/>
            <person name="Miyauchi S."/>
            <person name="Serrano A."/>
            <person name="Linde D."/>
            <person name="Babiker R."/>
            <person name="Drula E."/>
            <person name="Ayuso-Fernandez I."/>
            <person name="Pacheco R."/>
            <person name="Padilla G."/>
            <person name="Ferreira P."/>
            <person name="Barriuso J."/>
            <person name="Kellner H."/>
            <person name="Castanera R."/>
            <person name="Alfaro M."/>
            <person name="Ramirez L."/>
            <person name="Pisabarro A.G."/>
            <person name="Kuo A."/>
            <person name="Tritt A."/>
            <person name="Lipzen A."/>
            <person name="He G."/>
            <person name="Yan M."/>
            <person name="Ng V."/>
            <person name="Cullen D."/>
            <person name="Martin F."/>
            <person name="Rosso M.-N."/>
            <person name="Henrissat B."/>
            <person name="Hibbett D."/>
            <person name="Martinez A.T."/>
            <person name="Grigoriev I.V."/>
        </authorList>
    </citation>
    <scope>NUCLEOTIDE SEQUENCE</scope>
    <source>
        <strain evidence="1">ATCC 90797</strain>
    </source>
</reference>
<gene>
    <name evidence="1" type="ORF">BDN71DRAFT_1436352</name>
</gene>
<evidence type="ECO:0000313" key="1">
    <source>
        <dbReference type="EMBL" id="KAF9488134.1"/>
    </source>
</evidence>
<dbReference type="AlphaFoldDB" id="A0A9P5ZI20"/>